<keyword evidence="3" id="KW-0645">Protease</keyword>
<evidence type="ECO:0000256" key="7">
    <source>
        <dbReference type="ARBA" id="ARBA00023049"/>
    </source>
</evidence>
<dbReference type="PROSITE" id="PS51885">
    <property type="entry name" value="NEPRILYSIN"/>
    <property type="match status" value="1"/>
</dbReference>
<dbReference type="Gene3D" id="3.40.390.10">
    <property type="entry name" value="Collagenase (Catalytic Domain)"/>
    <property type="match status" value="1"/>
</dbReference>
<dbReference type="Gene3D" id="1.10.1380.10">
    <property type="entry name" value="Neutral endopeptidase , domain2"/>
    <property type="match status" value="1"/>
</dbReference>
<dbReference type="GO" id="GO:0016485">
    <property type="term" value="P:protein processing"/>
    <property type="evidence" value="ECO:0007669"/>
    <property type="project" value="TreeGrafter"/>
</dbReference>
<feature type="domain" description="Peptidase M13 N-terminal" evidence="9">
    <location>
        <begin position="49"/>
        <end position="427"/>
    </location>
</feature>
<feature type="domain" description="Peptidase M13 C-terminal" evidence="8">
    <location>
        <begin position="479"/>
        <end position="679"/>
    </location>
</feature>
<dbReference type="Pfam" id="PF01431">
    <property type="entry name" value="Peptidase_M13"/>
    <property type="match status" value="1"/>
</dbReference>
<dbReference type="GO" id="GO:0005886">
    <property type="term" value="C:plasma membrane"/>
    <property type="evidence" value="ECO:0007669"/>
    <property type="project" value="TreeGrafter"/>
</dbReference>
<name>A0A1G7DXH3_9SPHI</name>
<dbReference type="EMBL" id="FNAI01000007">
    <property type="protein sequence ID" value="SDE56133.1"/>
    <property type="molecule type" value="Genomic_DNA"/>
</dbReference>
<keyword evidence="6" id="KW-0862">Zinc</keyword>
<dbReference type="Proteomes" id="UP000199072">
    <property type="component" value="Unassembled WGS sequence"/>
</dbReference>
<evidence type="ECO:0000259" key="9">
    <source>
        <dbReference type="Pfam" id="PF05649"/>
    </source>
</evidence>
<reference evidence="10 11" key="1">
    <citation type="submission" date="2016-10" db="EMBL/GenBank/DDBJ databases">
        <authorList>
            <person name="de Groot N.N."/>
        </authorList>
    </citation>
    <scope>NUCLEOTIDE SEQUENCE [LARGE SCALE GENOMIC DNA]</scope>
    <source>
        <strain evidence="10 11">47C3B</strain>
    </source>
</reference>
<dbReference type="OrthoDB" id="9775677at2"/>
<evidence type="ECO:0000256" key="1">
    <source>
        <dbReference type="ARBA" id="ARBA00001947"/>
    </source>
</evidence>
<keyword evidence="5" id="KW-0378">Hydrolase</keyword>
<dbReference type="PRINTS" id="PR00786">
    <property type="entry name" value="NEPRILYSIN"/>
</dbReference>
<dbReference type="PROSITE" id="PS51257">
    <property type="entry name" value="PROKAR_LIPOPROTEIN"/>
    <property type="match status" value="1"/>
</dbReference>
<keyword evidence="4" id="KW-0479">Metal-binding</keyword>
<sequence length="683" mass="76931">MRITKWAMAAIPVVILASCGQNKQESAAGDAPKRTVFFDKTGMDTTVKPGDNFFLYASGNWMKKTEIPASQTGWGSFYTLYEDNQKNLHKILEEATKQDNPAGSKEQKVADLYTSGMDTVAIEKLAYQPIMPLLVKISAVKDYKQLIDLAADGYKDGDGFLLGFYVSPDDKISTQNIAHFDQAGLGLPNRDYYFNTDSATVKIRAEYVKYIAKLMKLTGVDAAIADKKAAAILGLETLIAKSHLTPTELRDPVKNYNKFTIADLQKQVPDIDLKDAFKRLELNADTVLVGQPNYFKALDALLKSQPIDLWKDKVAFTVLDNSASGLSKPFREASFEFHGKVLSGQKAQQERWKTIVESVDGGLGELLGQLYAEKYFTADAKDRMLKLVNNLQSVYKSRIEQLDWMSPATKAKAIAKLDAFTKKIGYPDKWKNYDDVTISKDAYYKNLQAISRHNYKQMIKKVGKPVDKTEWGMTPPTVNAYYNPTFNEIVFPAGILQFPFFDKDADDAVNYGAIGAVIGHEMTHGFDDQGRQYDKDGNLKDWWTPEDAAKFKARAQVMIDQYNKFTVLNNLHVNGALTQGENLADIGGIAIAYEAFKNTEQGKSDKKIDGFTPDQRFFLSFGQVWRIKTRDETMRMRISVDPHSPEMYRVNGPLSNTPAFYKAFDIKPGDKLYRPENERVKVW</sequence>
<dbReference type="InterPro" id="IPR018497">
    <property type="entry name" value="Peptidase_M13_C"/>
</dbReference>
<keyword evidence="7" id="KW-0482">Metalloprotease</keyword>
<evidence type="ECO:0000259" key="8">
    <source>
        <dbReference type="Pfam" id="PF01431"/>
    </source>
</evidence>
<evidence type="ECO:0000256" key="6">
    <source>
        <dbReference type="ARBA" id="ARBA00022833"/>
    </source>
</evidence>
<dbReference type="InterPro" id="IPR000718">
    <property type="entry name" value="Peptidase_M13"/>
</dbReference>
<evidence type="ECO:0000256" key="5">
    <source>
        <dbReference type="ARBA" id="ARBA00022801"/>
    </source>
</evidence>
<dbReference type="AlphaFoldDB" id="A0A1G7DXH3"/>
<dbReference type="RefSeq" id="WP_091150750.1">
    <property type="nucleotide sequence ID" value="NZ_FNAI01000007.1"/>
</dbReference>
<dbReference type="GO" id="GO:0046872">
    <property type="term" value="F:metal ion binding"/>
    <property type="evidence" value="ECO:0007669"/>
    <property type="project" value="UniProtKB-KW"/>
</dbReference>
<dbReference type="SUPFAM" id="SSF55486">
    <property type="entry name" value="Metalloproteases ('zincins'), catalytic domain"/>
    <property type="match status" value="1"/>
</dbReference>
<comment type="cofactor">
    <cofactor evidence="1">
        <name>Zn(2+)</name>
        <dbReference type="ChEBI" id="CHEBI:29105"/>
    </cofactor>
</comment>
<dbReference type="CDD" id="cd08662">
    <property type="entry name" value="M13"/>
    <property type="match status" value="1"/>
</dbReference>
<protein>
    <submittedName>
        <fullName evidence="10">Putative endopeptidase</fullName>
    </submittedName>
</protein>
<dbReference type="InterPro" id="IPR024079">
    <property type="entry name" value="MetalloPept_cat_dom_sf"/>
</dbReference>
<dbReference type="STRING" id="1391627.SAMN05216464_107175"/>
<accession>A0A1G7DXH3</accession>
<evidence type="ECO:0000313" key="10">
    <source>
        <dbReference type="EMBL" id="SDE56133.1"/>
    </source>
</evidence>
<gene>
    <name evidence="10" type="ORF">SAMN05216464_107175</name>
</gene>
<dbReference type="Pfam" id="PF05649">
    <property type="entry name" value="Peptidase_M13_N"/>
    <property type="match status" value="1"/>
</dbReference>
<dbReference type="PANTHER" id="PTHR11733">
    <property type="entry name" value="ZINC METALLOPROTEASE FAMILY M13 NEPRILYSIN-RELATED"/>
    <property type="match status" value="1"/>
</dbReference>
<dbReference type="InterPro" id="IPR042089">
    <property type="entry name" value="Peptidase_M13_dom_2"/>
</dbReference>
<evidence type="ECO:0000256" key="4">
    <source>
        <dbReference type="ARBA" id="ARBA00022723"/>
    </source>
</evidence>
<evidence type="ECO:0000256" key="3">
    <source>
        <dbReference type="ARBA" id="ARBA00022670"/>
    </source>
</evidence>
<evidence type="ECO:0000256" key="2">
    <source>
        <dbReference type="ARBA" id="ARBA00007357"/>
    </source>
</evidence>
<dbReference type="InterPro" id="IPR008753">
    <property type="entry name" value="Peptidase_M13_N"/>
</dbReference>
<dbReference type="PANTHER" id="PTHR11733:SF167">
    <property type="entry name" value="FI17812P1-RELATED"/>
    <property type="match status" value="1"/>
</dbReference>
<organism evidence="10 11">
    <name type="scientific">Mucilaginibacter pineti</name>
    <dbReference type="NCBI Taxonomy" id="1391627"/>
    <lineage>
        <taxon>Bacteria</taxon>
        <taxon>Pseudomonadati</taxon>
        <taxon>Bacteroidota</taxon>
        <taxon>Sphingobacteriia</taxon>
        <taxon>Sphingobacteriales</taxon>
        <taxon>Sphingobacteriaceae</taxon>
        <taxon>Mucilaginibacter</taxon>
    </lineage>
</organism>
<comment type="similarity">
    <text evidence="2">Belongs to the peptidase M13 family.</text>
</comment>
<proteinExistence type="inferred from homology"/>
<keyword evidence="11" id="KW-1185">Reference proteome</keyword>
<dbReference type="GO" id="GO:0004222">
    <property type="term" value="F:metalloendopeptidase activity"/>
    <property type="evidence" value="ECO:0007669"/>
    <property type="project" value="InterPro"/>
</dbReference>
<evidence type="ECO:0000313" key="11">
    <source>
        <dbReference type="Proteomes" id="UP000199072"/>
    </source>
</evidence>